<feature type="transmembrane region" description="Helical" evidence="1">
    <location>
        <begin position="12"/>
        <end position="32"/>
    </location>
</feature>
<keyword evidence="1" id="KW-0472">Membrane</keyword>
<reference evidence="3" key="1">
    <citation type="submission" date="2017-09" db="EMBL/GenBank/DDBJ databases">
        <title>Depth-based differentiation of microbial function through sediment-hosted aquifers and enrichment of novel symbionts in the deep terrestrial subsurface.</title>
        <authorList>
            <person name="Probst A.J."/>
            <person name="Ladd B."/>
            <person name="Jarett J.K."/>
            <person name="Geller-Mcgrath D.E."/>
            <person name="Sieber C.M.K."/>
            <person name="Emerson J.B."/>
            <person name="Anantharaman K."/>
            <person name="Thomas B.C."/>
            <person name="Malmstrom R."/>
            <person name="Stieglmeier M."/>
            <person name="Klingl A."/>
            <person name="Woyke T."/>
            <person name="Ryan C.M."/>
            <person name="Banfield J.F."/>
        </authorList>
    </citation>
    <scope>NUCLEOTIDE SEQUENCE [LARGE SCALE GENOMIC DNA]</scope>
</reference>
<accession>A0A2H0UYU2</accession>
<gene>
    <name evidence="2" type="ORF">COU01_04170</name>
</gene>
<feature type="transmembrane region" description="Helical" evidence="1">
    <location>
        <begin position="38"/>
        <end position="56"/>
    </location>
</feature>
<proteinExistence type="predicted"/>
<name>A0A2H0UYU2_9BACT</name>
<dbReference type="Proteomes" id="UP000228510">
    <property type="component" value="Unassembled WGS sequence"/>
</dbReference>
<organism evidence="2 3">
    <name type="scientific">Candidatus Falkowbacteria bacterium CG10_big_fil_rev_8_21_14_0_10_44_15</name>
    <dbReference type="NCBI Taxonomy" id="1974569"/>
    <lineage>
        <taxon>Bacteria</taxon>
        <taxon>Candidatus Falkowiibacteriota</taxon>
    </lineage>
</organism>
<dbReference type="AlphaFoldDB" id="A0A2H0UYU2"/>
<keyword evidence="1" id="KW-0812">Transmembrane</keyword>
<dbReference type="EMBL" id="PFAT01000053">
    <property type="protein sequence ID" value="PIR91994.1"/>
    <property type="molecule type" value="Genomic_DNA"/>
</dbReference>
<keyword evidence="1" id="KW-1133">Transmembrane helix</keyword>
<sequence>MPNLHTSNHYYRLTVFWVGIIATVAYRAIVVLNYYSAFWVQILWYIGTIGFVWYFAHRFRVENGRERLIKEKRLTYKITSDKKLNENDREALAYVLKSLQSSKARWNYIAIFFFSALALIYGVYADLINFLK</sequence>
<evidence type="ECO:0000313" key="2">
    <source>
        <dbReference type="EMBL" id="PIR91994.1"/>
    </source>
</evidence>
<protein>
    <submittedName>
        <fullName evidence="2">Uncharacterized protein</fullName>
    </submittedName>
</protein>
<comment type="caution">
    <text evidence="2">The sequence shown here is derived from an EMBL/GenBank/DDBJ whole genome shotgun (WGS) entry which is preliminary data.</text>
</comment>
<evidence type="ECO:0000256" key="1">
    <source>
        <dbReference type="SAM" id="Phobius"/>
    </source>
</evidence>
<evidence type="ECO:0000313" key="3">
    <source>
        <dbReference type="Proteomes" id="UP000228510"/>
    </source>
</evidence>
<feature type="transmembrane region" description="Helical" evidence="1">
    <location>
        <begin position="106"/>
        <end position="124"/>
    </location>
</feature>